<dbReference type="Pfam" id="PF13482">
    <property type="entry name" value="RNase_H_2"/>
    <property type="match status" value="1"/>
</dbReference>
<sequence length="253" mass="28462">MIQATFCHAQGLGQTSEQRLWDAGILSWEAALSTPSTLPLSDAKKQQLFPVLEASQAALERRDSRWFQKNFPSSALWRGAQAFGDSIAYVDIETDGGYDASSVTVIGLFDGFETRLYVKGQNLEDFVTDIKDYKLLVTFFGTGFDLPFLRRRFPELALDQLHIDLCPALRRLGQTGGLKAIEHRLGIQRVDEVEGMSGMDAVYLWALWERRRDKAALERLLAYNRADIENLKLLLEWAYPKLVAQSGFPAPTG</sequence>
<dbReference type="Proteomes" id="UP000520814">
    <property type="component" value="Unassembled WGS sequence"/>
</dbReference>
<evidence type="ECO:0000313" key="2">
    <source>
        <dbReference type="EMBL" id="MBB6050867.1"/>
    </source>
</evidence>
<reference evidence="2 3" key="1">
    <citation type="submission" date="2020-08" db="EMBL/GenBank/DDBJ databases">
        <title>Genomic Encyclopedia of Type Strains, Phase IV (KMG-IV): sequencing the most valuable type-strain genomes for metagenomic binning, comparative biology and taxonomic classification.</title>
        <authorList>
            <person name="Goeker M."/>
        </authorList>
    </citation>
    <scope>NUCLEOTIDE SEQUENCE [LARGE SCALE GENOMIC DNA]</scope>
    <source>
        <strain evidence="2 3">DSM 23562</strain>
    </source>
</reference>
<keyword evidence="3" id="KW-1185">Reference proteome</keyword>
<proteinExistence type="predicted"/>
<dbReference type="PANTHER" id="PTHR38462">
    <property type="entry name" value="EXONUCLEASE-LIKE PROTEIN"/>
    <property type="match status" value="1"/>
</dbReference>
<evidence type="ECO:0000313" key="3">
    <source>
        <dbReference type="Proteomes" id="UP000520814"/>
    </source>
</evidence>
<evidence type="ECO:0000259" key="1">
    <source>
        <dbReference type="Pfam" id="PF13482"/>
    </source>
</evidence>
<protein>
    <recommendedName>
        <fullName evidence="1">YprB ribonuclease H-like domain-containing protein</fullName>
    </recommendedName>
</protein>
<dbReference type="PANTHER" id="PTHR38462:SF1">
    <property type="entry name" value="YPRB RIBONUCLEASE H-LIKE DOMAIN-CONTAINING PROTEIN"/>
    <property type="match status" value="1"/>
</dbReference>
<name>A0A7W9W7Q8_ARMRO</name>
<dbReference type="InterPro" id="IPR038720">
    <property type="entry name" value="YprB_RNase_H-like_dom"/>
</dbReference>
<dbReference type="AlphaFoldDB" id="A0A7W9W7Q8"/>
<comment type="caution">
    <text evidence="2">The sequence shown here is derived from an EMBL/GenBank/DDBJ whole genome shotgun (WGS) entry which is preliminary data.</text>
</comment>
<dbReference type="InterPro" id="IPR012337">
    <property type="entry name" value="RNaseH-like_sf"/>
</dbReference>
<dbReference type="SUPFAM" id="SSF53098">
    <property type="entry name" value="Ribonuclease H-like"/>
    <property type="match status" value="1"/>
</dbReference>
<accession>A0A7W9W7Q8</accession>
<gene>
    <name evidence="2" type="ORF">HNQ39_002658</name>
</gene>
<dbReference type="EMBL" id="JACHGW010000002">
    <property type="protein sequence ID" value="MBB6050867.1"/>
    <property type="molecule type" value="Genomic_DNA"/>
</dbReference>
<dbReference type="RefSeq" id="WP_184196593.1">
    <property type="nucleotide sequence ID" value="NZ_JACHGW010000002.1"/>
</dbReference>
<feature type="domain" description="YprB ribonuclease H-like" evidence="1">
    <location>
        <begin position="88"/>
        <end position="239"/>
    </location>
</feature>
<organism evidence="2 3">
    <name type="scientific">Armatimonas rosea</name>
    <dbReference type="NCBI Taxonomy" id="685828"/>
    <lineage>
        <taxon>Bacteria</taxon>
        <taxon>Bacillati</taxon>
        <taxon>Armatimonadota</taxon>
        <taxon>Armatimonadia</taxon>
        <taxon>Armatimonadales</taxon>
        <taxon>Armatimonadaceae</taxon>
        <taxon>Armatimonas</taxon>
    </lineage>
</organism>